<comment type="caution">
    <text evidence="2">The sequence shown here is derived from an EMBL/GenBank/DDBJ whole genome shotgun (WGS) entry which is preliminary data.</text>
</comment>
<evidence type="ECO:0000256" key="1">
    <source>
        <dbReference type="SAM" id="MobiDB-lite"/>
    </source>
</evidence>
<proteinExistence type="predicted"/>
<organism evidence="2 3">
    <name type="scientific">Portunus trituberculatus</name>
    <name type="common">Swimming crab</name>
    <name type="synonym">Neptunus trituberculatus</name>
    <dbReference type="NCBI Taxonomy" id="210409"/>
    <lineage>
        <taxon>Eukaryota</taxon>
        <taxon>Metazoa</taxon>
        <taxon>Ecdysozoa</taxon>
        <taxon>Arthropoda</taxon>
        <taxon>Crustacea</taxon>
        <taxon>Multicrustacea</taxon>
        <taxon>Malacostraca</taxon>
        <taxon>Eumalacostraca</taxon>
        <taxon>Eucarida</taxon>
        <taxon>Decapoda</taxon>
        <taxon>Pleocyemata</taxon>
        <taxon>Brachyura</taxon>
        <taxon>Eubrachyura</taxon>
        <taxon>Portunoidea</taxon>
        <taxon>Portunidae</taxon>
        <taxon>Portuninae</taxon>
        <taxon>Portunus</taxon>
    </lineage>
</organism>
<gene>
    <name evidence="2" type="ORF">E2C01_004906</name>
</gene>
<keyword evidence="3" id="KW-1185">Reference proteome</keyword>
<feature type="compositionally biased region" description="Polar residues" evidence="1">
    <location>
        <begin position="69"/>
        <end position="89"/>
    </location>
</feature>
<protein>
    <submittedName>
        <fullName evidence="2">Uncharacterized protein</fullName>
    </submittedName>
</protein>
<dbReference type="AlphaFoldDB" id="A0A5B7CSW2"/>
<dbReference type="Proteomes" id="UP000324222">
    <property type="component" value="Unassembled WGS sequence"/>
</dbReference>
<evidence type="ECO:0000313" key="3">
    <source>
        <dbReference type="Proteomes" id="UP000324222"/>
    </source>
</evidence>
<name>A0A5B7CSW2_PORTR</name>
<feature type="region of interest" description="Disordered" evidence="1">
    <location>
        <begin position="62"/>
        <end position="89"/>
    </location>
</feature>
<reference evidence="2 3" key="1">
    <citation type="submission" date="2019-05" db="EMBL/GenBank/DDBJ databases">
        <title>Another draft genome of Portunus trituberculatus and its Hox gene families provides insights of decapod evolution.</title>
        <authorList>
            <person name="Jeong J.-H."/>
            <person name="Song I."/>
            <person name="Kim S."/>
            <person name="Choi T."/>
            <person name="Kim D."/>
            <person name="Ryu S."/>
            <person name="Kim W."/>
        </authorList>
    </citation>
    <scope>NUCLEOTIDE SEQUENCE [LARGE SCALE GENOMIC DNA]</scope>
    <source>
        <tissue evidence="2">Muscle</tissue>
    </source>
</reference>
<accession>A0A5B7CSW2</accession>
<sequence>MATSIASPTSSRLPCRVAWRDPDHTSLPLDTRWQVGPSPRRRMNKRTTAIIDLDLPSSSMFRGHLPSLGQPSYQRNQGDTKNSTNGLAV</sequence>
<dbReference type="EMBL" id="VSRR010000204">
    <property type="protein sequence ID" value="MPC12228.1"/>
    <property type="molecule type" value="Genomic_DNA"/>
</dbReference>
<evidence type="ECO:0000313" key="2">
    <source>
        <dbReference type="EMBL" id="MPC12228.1"/>
    </source>
</evidence>